<dbReference type="AlphaFoldDB" id="A0A195C0S0"/>
<reference evidence="1 2" key="1">
    <citation type="submission" date="2016-03" db="EMBL/GenBank/DDBJ databases">
        <title>Cyphomyrmex costatus WGS genome.</title>
        <authorList>
            <person name="Nygaard S."/>
            <person name="Hu H."/>
            <person name="Boomsma J."/>
            <person name="Zhang G."/>
        </authorList>
    </citation>
    <scope>NUCLEOTIDE SEQUENCE [LARGE SCALE GENOMIC DNA]</scope>
    <source>
        <strain evidence="1">MS0001</strain>
        <tissue evidence="1">Whole body</tissue>
    </source>
</reference>
<sequence length="103" mass="11278">RGAGKSSRAANCPPSYPPYTLSHTLARNHPYPPLPPRPLPPHFLLSFAGIFHRSSLLSCLLPAPSTRIARVSPSFLRSVLKHHTAILINALTLPLHNYACPLE</sequence>
<evidence type="ECO:0000313" key="2">
    <source>
        <dbReference type="Proteomes" id="UP000078542"/>
    </source>
</evidence>
<keyword evidence="2" id="KW-1185">Reference proteome</keyword>
<gene>
    <name evidence="1" type="ORF">ALC62_14885</name>
</gene>
<dbReference type="EMBL" id="KQ978379">
    <property type="protein sequence ID" value="KYM94442.1"/>
    <property type="molecule type" value="Genomic_DNA"/>
</dbReference>
<name>A0A195C0S0_9HYME</name>
<organism evidence="1 2">
    <name type="scientific">Cyphomyrmex costatus</name>
    <dbReference type="NCBI Taxonomy" id="456900"/>
    <lineage>
        <taxon>Eukaryota</taxon>
        <taxon>Metazoa</taxon>
        <taxon>Ecdysozoa</taxon>
        <taxon>Arthropoda</taxon>
        <taxon>Hexapoda</taxon>
        <taxon>Insecta</taxon>
        <taxon>Pterygota</taxon>
        <taxon>Neoptera</taxon>
        <taxon>Endopterygota</taxon>
        <taxon>Hymenoptera</taxon>
        <taxon>Apocrita</taxon>
        <taxon>Aculeata</taxon>
        <taxon>Formicoidea</taxon>
        <taxon>Formicidae</taxon>
        <taxon>Myrmicinae</taxon>
        <taxon>Cyphomyrmex</taxon>
    </lineage>
</organism>
<protein>
    <submittedName>
        <fullName evidence="1">Uncharacterized protein</fullName>
    </submittedName>
</protein>
<evidence type="ECO:0000313" key="1">
    <source>
        <dbReference type="EMBL" id="KYM94442.1"/>
    </source>
</evidence>
<accession>A0A195C0S0</accession>
<feature type="non-terminal residue" evidence="1">
    <location>
        <position position="1"/>
    </location>
</feature>
<dbReference type="Proteomes" id="UP000078542">
    <property type="component" value="Unassembled WGS sequence"/>
</dbReference>
<proteinExistence type="predicted"/>